<dbReference type="STRING" id="1305675.BFG57_02075"/>
<dbReference type="OrthoDB" id="2468251at2"/>
<sequence>MITIVDCKLHRDRMSDLLNEIIFQIQNGLNLQEDCTLLYNVKLAIGEVLCNIIEHSETNVDNTVDLKIKWTNKMIEIEITDHGDGFDWKRCLQEKMPVPLQIGGRGLIMAKLVSDYLEFDETGKTAYLRFIVWSKIRGEEMINFQEVNQSLQVKINCDINFETTRELEGVLQQYNIEKNIDEINVDFQKVKFIDSTGVSLLVKWIHPLSLTRKIIIHHASDPIKNVFRICKLEQFVELV</sequence>
<reference evidence="2 3" key="1">
    <citation type="submission" date="2016-08" db="EMBL/GenBank/DDBJ databases">
        <title>Genome of Bacillus solimangrovi GH2-4.</title>
        <authorList>
            <person name="Lim S."/>
            <person name="Kim B.-C."/>
        </authorList>
    </citation>
    <scope>NUCLEOTIDE SEQUENCE [LARGE SCALE GENOMIC DNA]</scope>
    <source>
        <strain evidence="2 3">GH2-4</strain>
    </source>
</reference>
<keyword evidence="3" id="KW-1185">Reference proteome</keyword>
<protein>
    <recommendedName>
        <fullName evidence="1">STAS domain-containing protein</fullName>
    </recommendedName>
</protein>
<dbReference type="Gene3D" id="3.30.750.24">
    <property type="entry name" value="STAS domain"/>
    <property type="match status" value="1"/>
</dbReference>
<evidence type="ECO:0000259" key="1">
    <source>
        <dbReference type="PROSITE" id="PS50801"/>
    </source>
</evidence>
<dbReference type="Gene3D" id="3.30.565.10">
    <property type="entry name" value="Histidine kinase-like ATPase, C-terminal domain"/>
    <property type="match status" value="1"/>
</dbReference>
<gene>
    <name evidence="2" type="ORF">BFG57_02075</name>
</gene>
<dbReference type="InterPro" id="IPR036513">
    <property type="entry name" value="STAS_dom_sf"/>
</dbReference>
<dbReference type="InterPro" id="IPR002645">
    <property type="entry name" value="STAS_dom"/>
</dbReference>
<comment type="caution">
    <text evidence="2">The sequence shown here is derived from an EMBL/GenBank/DDBJ whole genome shotgun (WGS) entry which is preliminary data.</text>
</comment>
<proteinExistence type="predicted"/>
<dbReference type="SUPFAM" id="SSF52091">
    <property type="entry name" value="SpoIIaa-like"/>
    <property type="match status" value="1"/>
</dbReference>
<organism evidence="2 3">
    <name type="scientific">Bacillus solimangrovi</name>
    <dbReference type="NCBI Taxonomy" id="1305675"/>
    <lineage>
        <taxon>Bacteria</taxon>
        <taxon>Bacillati</taxon>
        <taxon>Bacillota</taxon>
        <taxon>Bacilli</taxon>
        <taxon>Bacillales</taxon>
        <taxon>Bacillaceae</taxon>
        <taxon>Bacillus</taxon>
    </lineage>
</organism>
<dbReference type="SUPFAM" id="SSF55874">
    <property type="entry name" value="ATPase domain of HSP90 chaperone/DNA topoisomerase II/histidine kinase"/>
    <property type="match status" value="1"/>
</dbReference>
<dbReference type="CDD" id="cd07043">
    <property type="entry name" value="STAS_anti-anti-sigma_factors"/>
    <property type="match status" value="1"/>
</dbReference>
<dbReference type="Pfam" id="PF01740">
    <property type="entry name" value="STAS"/>
    <property type="match status" value="1"/>
</dbReference>
<feature type="domain" description="STAS" evidence="1">
    <location>
        <begin position="140"/>
        <end position="239"/>
    </location>
</feature>
<evidence type="ECO:0000313" key="2">
    <source>
        <dbReference type="EMBL" id="OEH92803.1"/>
    </source>
</evidence>
<dbReference type="Pfam" id="PF13581">
    <property type="entry name" value="HATPase_c_2"/>
    <property type="match status" value="1"/>
</dbReference>
<dbReference type="PROSITE" id="PS50801">
    <property type="entry name" value="STAS"/>
    <property type="match status" value="1"/>
</dbReference>
<accession>A0A1E5LFG3</accession>
<evidence type="ECO:0000313" key="3">
    <source>
        <dbReference type="Proteomes" id="UP000095209"/>
    </source>
</evidence>
<dbReference type="RefSeq" id="WP_069717245.1">
    <property type="nucleotide sequence ID" value="NZ_MJEH01000022.1"/>
</dbReference>
<dbReference type="Proteomes" id="UP000095209">
    <property type="component" value="Unassembled WGS sequence"/>
</dbReference>
<dbReference type="InterPro" id="IPR003594">
    <property type="entry name" value="HATPase_dom"/>
</dbReference>
<dbReference type="CDD" id="cd16936">
    <property type="entry name" value="HATPase_RsbW-like"/>
    <property type="match status" value="1"/>
</dbReference>
<dbReference type="AlphaFoldDB" id="A0A1E5LFG3"/>
<dbReference type="EMBL" id="MJEH01000022">
    <property type="protein sequence ID" value="OEH92803.1"/>
    <property type="molecule type" value="Genomic_DNA"/>
</dbReference>
<name>A0A1E5LFG3_9BACI</name>
<dbReference type="InterPro" id="IPR036890">
    <property type="entry name" value="HATPase_C_sf"/>
</dbReference>